<gene>
    <name evidence="3" type="ORF">FSAL1345_LOCUS1835</name>
</gene>
<name>A0A7S3IAP4_9CILI</name>
<organism evidence="3">
    <name type="scientific">Fabrea salina</name>
    <dbReference type="NCBI Taxonomy" id="342563"/>
    <lineage>
        <taxon>Eukaryota</taxon>
        <taxon>Sar</taxon>
        <taxon>Alveolata</taxon>
        <taxon>Ciliophora</taxon>
        <taxon>Postciliodesmatophora</taxon>
        <taxon>Heterotrichea</taxon>
        <taxon>Heterotrichida</taxon>
        <taxon>Fabreidae</taxon>
        <taxon>Fabrea</taxon>
    </lineage>
</organism>
<evidence type="ECO:0000256" key="2">
    <source>
        <dbReference type="SAM" id="MobiDB-lite"/>
    </source>
</evidence>
<evidence type="ECO:0000256" key="1">
    <source>
        <dbReference type="SAM" id="Coils"/>
    </source>
</evidence>
<sequence length="129" mass="15497">MIPNPSLQKVLFELLRLRGELDLVEREKMRLNNQYSRLEADYSKSYDEELRLELGTLQSQINECENQGLVIQRKIKSMDEEIRDIQNDERRRSYDRVPTSDKRYNPSFDSYINSPEYSETPTRLKNKYN</sequence>
<feature type="compositionally biased region" description="Polar residues" evidence="2">
    <location>
        <begin position="107"/>
        <end position="123"/>
    </location>
</feature>
<feature type="coiled-coil region" evidence="1">
    <location>
        <begin position="14"/>
        <end position="67"/>
    </location>
</feature>
<dbReference type="AlphaFoldDB" id="A0A7S3IAP4"/>
<feature type="compositionally biased region" description="Basic and acidic residues" evidence="2">
    <location>
        <begin position="83"/>
        <end position="104"/>
    </location>
</feature>
<protein>
    <submittedName>
        <fullName evidence="3">Uncharacterized protein</fullName>
    </submittedName>
</protein>
<feature type="region of interest" description="Disordered" evidence="2">
    <location>
        <begin position="83"/>
        <end position="129"/>
    </location>
</feature>
<accession>A0A7S3IAP4</accession>
<keyword evidence="1" id="KW-0175">Coiled coil</keyword>
<reference evidence="3" key="1">
    <citation type="submission" date="2021-01" db="EMBL/GenBank/DDBJ databases">
        <authorList>
            <person name="Corre E."/>
            <person name="Pelletier E."/>
            <person name="Niang G."/>
            <person name="Scheremetjew M."/>
            <person name="Finn R."/>
            <person name="Kale V."/>
            <person name="Holt S."/>
            <person name="Cochrane G."/>
            <person name="Meng A."/>
            <person name="Brown T."/>
            <person name="Cohen L."/>
        </authorList>
    </citation>
    <scope>NUCLEOTIDE SEQUENCE</scope>
</reference>
<evidence type="ECO:0000313" key="3">
    <source>
        <dbReference type="EMBL" id="CAE0318564.1"/>
    </source>
</evidence>
<dbReference type="EMBL" id="HBIF01002209">
    <property type="protein sequence ID" value="CAE0318564.1"/>
    <property type="molecule type" value="Transcribed_RNA"/>
</dbReference>
<proteinExistence type="predicted"/>